<accession>A0ABX5Z790</accession>
<dbReference type="InterPro" id="IPR006121">
    <property type="entry name" value="HMA_dom"/>
</dbReference>
<evidence type="ECO:0000313" key="2">
    <source>
        <dbReference type="EMBL" id="QEH92529.1"/>
    </source>
</evidence>
<dbReference type="CDD" id="cd00371">
    <property type="entry name" value="HMA"/>
    <property type="match status" value="1"/>
</dbReference>
<reference evidence="2 3" key="1">
    <citation type="submission" date="2019-08" db="EMBL/GenBank/DDBJ databases">
        <title>Dermacoccus abyssi strain HZAU 226, whole genome Nanopore sequencing project.</title>
        <authorList>
            <person name="Guo A."/>
            <person name="Zhang X."/>
            <person name="Ruan Y."/>
            <person name="Liu W."/>
            <person name="Chen Q."/>
            <person name="Gu L."/>
        </authorList>
    </citation>
    <scope>NUCLEOTIDE SEQUENCE [LARGE SCALE GENOMIC DNA]</scope>
    <source>
        <strain evidence="2 3">HZAU 226</strain>
    </source>
</reference>
<dbReference type="InterPro" id="IPR036163">
    <property type="entry name" value="HMA_dom_sf"/>
</dbReference>
<dbReference type="EMBL" id="CP043031">
    <property type="protein sequence ID" value="QEH92529.1"/>
    <property type="molecule type" value="Genomic_DNA"/>
</dbReference>
<sequence length="61" mass="6190">MATNSTYTVSGITCGSCASKVTDHVEQIDGVTDVAVDTSTGSLMVTTDAPVTDDAVHTAIK</sequence>
<dbReference type="Pfam" id="PF00403">
    <property type="entry name" value="HMA"/>
    <property type="match status" value="1"/>
</dbReference>
<name>A0ABX5Z790_9MICO</name>
<dbReference type="SUPFAM" id="SSF55008">
    <property type="entry name" value="HMA, heavy metal-associated domain"/>
    <property type="match status" value="1"/>
</dbReference>
<dbReference type="Gene3D" id="3.30.70.100">
    <property type="match status" value="1"/>
</dbReference>
<protein>
    <submittedName>
        <fullName evidence="2">Heavy-metal-associated domain-containing protein</fullName>
    </submittedName>
</protein>
<proteinExistence type="predicted"/>
<keyword evidence="3" id="KW-1185">Reference proteome</keyword>
<gene>
    <name evidence="2" type="ORF">FV141_02470</name>
</gene>
<dbReference type="Proteomes" id="UP000323565">
    <property type="component" value="Chromosome"/>
</dbReference>
<dbReference type="PROSITE" id="PS50846">
    <property type="entry name" value="HMA_2"/>
    <property type="match status" value="1"/>
</dbReference>
<organism evidence="2 3">
    <name type="scientific">Dermacoccus abyssi</name>
    <dbReference type="NCBI Taxonomy" id="322596"/>
    <lineage>
        <taxon>Bacteria</taxon>
        <taxon>Bacillati</taxon>
        <taxon>Actinomycetota</taxon>
        <taxon>Actinomycetes</taxon>
        <taxon>Micrococcales</taxon>
        <taxon>Dermacoccaceae</taxon>
        <taxon>Dermacoccus</taxon>
    </lineage>
</organism>
<feature type="domain" description="HMA" evidence="1">
    <location>
        <begin position="3"/>
        <end position="61"/>
    </location>
</feature>
<evidence type="ECO:0000259" key="1">
    <source>
        <dbReference type="PROSITE" id="PS50846"/>
    </source>
</evidence>
<evidence type="ECO:0000313" key="3">
    <source>
        <dbReference type="Proteomes" id="UP000323565"/>
    </source>
</evidence>